<organism evidence="1 2">
    <name type="scientific">Colocasia esculenta</name>
    <name type="common">Wild taro</name>
    <name type="synonym">Arum esculentum</name>
    <dbReference type="NCBI Taxonomy" id="4460"/>
    <lineage>
        <taxon>Eukaryota</taxon>
        <taxon>Viridiplantae</taxon>
        <taxon>Streptophyta</taxon>
        <taxon>Embryophyta</taxon>
        <taxon>Tracheophyta</taxon>
        <taxon>Spermatophyta</taxon>
        <taxon>Magnoliopsida</taxon>
        <taxon>Liliopsida</taxon>
        <taxon>Araceae</taxon>
        <taxon>Aroideae</taxon>
        <taxon>Colocasieae</taxon>
        <taxon>Colocasia</taxon>
    </lineage>
</organism>
<keyword evidence="2" id="KW-1185">Reference proteome</keyword>
<evidence type="ECO:0000313" key="1">
    <source>
        <dbReference type="EMBL" id="MQL95860.1"/>
    </source>
</evidence>
<proteinExistence type="predicted"/>
<dbReference type="EMBL" id="NMUH01001844">
    <property type="protein sequence ID" value="MQL95860.1"/>
    <property type="molecule type" value="Genomic_DNA"/>
</dbReference>
<evidence type="ECO:0000313" key="2">
    <source>
        <dbReference type="Proteomes" id="UP000652761"/>
    </source>
</evidence>
<sequence length="142" mass="14915">MPCVGRPCFERPLVSGGVSHWHIVAQEAIVSTVRSGKHNRYAPTVSLSSTRRRSCLPAAEQGSASSVLPALDAATTAGTGVETLEYLVTGGETFLHHGSAAHSVCVPGFSVVASAAMEGKSRRIPLCAMDIPPAWWNISLAF</sequence>
<comment type="caution">
    <text evidence="1">The sequence shown here is derived from an EMBL/GenBank/DDBJ whole genome shotgun (WGS) entry which is preliminary data.</text>
</comment>
<accession>A0A843VQN1</accession>
<gene>
    <name evidence="1" type="ORF">Taro_028522</name>
</gene>
<name>A0A843VQN1_COLES</name>
<dbReference type="Proteomes" id="UP000652761">
    <property type="component" value="Unassembled WGS sequence"/>
</dbReference>
<dbReference type="AlphaFoldDB" id="A0A843VQN1"/>
<protein>
    <submittedName>
        <fullName evidence="1">Uncharacterized protein</fullName>
    </submittedName>
</protein>
<reference evidence="1" key="1">
    <citation type="submission" date="2017-07" db="EMBL/GenBank/DDBJ databases">
        <title>Taro Niue Genome Assembly and Annotation.</title>
        <authorList>
            <person name="Atibalentja N."/>
            <person name="Keating K."/>
            <person name="Fields C.J."/>
        </authorList>
    </citation>
    <scope>NUCLEOTIDE SEQUENCE</scope>
    <source>
        <strain evidence="1">Niue_2</strain>
        <tissue evidence="1">Leaf</tissue>
    </source>
</reference>